<evidence type="ECO:0000313" key="6">
    <source>
        <dbReference type="Proteomes" id="UP001229955"/>
    </source>
</evidence>
<dbReference type="AlphaFoldDB" id="A0AA49K1T9"/>
<accession>A0AA49K1T9</accession>
<dbReference type="EMBL" id="CP130612">
    <property type="protein sequence ID" value="WKW13257.1"/>
    <property type="molecule type" value="Genomic_DNA"/>
</dbReference>
<dbReference type="KEGG" id="pspc:Strain318_002574"/>
<dbReference type="EMBL" id="CP130613">
    <property type="protein sequence ID" value="WKW16164.1"/>
    <property type="molecule type" value="Genomic_DNA"/>
</dbReference>
<evidence type="ECO:0000313" key="5">
    <source>
        <dbReference type="EMBL" id="WKW16164.1"/>
    </source>
</evidence>
<evidence type="ECO:0000259" key="3">
    <source>
        <dbReference type="Pfam" id="PF13478"/>
    </source>
</evidence>
<dbReference type="InterPro" id="IPR027051">
    <property type="entry name" value="XdhC_Rossmann_dom"/>
</dbReference>
<dbReference type="InterPro" id="IPR003777">
    <property type="entry name" value="XdhC_CoxI"/>
</dbReference>
<name>A0AA49K1T9_9BACT</name>
<feature type="region of interest" description="Disordered" evidence="1">
    <location>
        <begin position="320"/>
        <end position="348"/>
    </location>
</feature>
<feature type="domain" description="XdhC- CoxI" evidence="2">
    <location>
        <begin position="17"/>
        <end position="83"/>
    </location>
</feature>
<evidence type="ECO:0000313" key="4">
    <source>
        <dbReference type="EMBL" id="WKW13257.1"/>
    </source>
</evidence>
<proteinExistence type="predicted"/>
<dbReference type="Gene3D" id="3.40.50.720">
    <property type="entry name" value="NAD(P)-binding Rossmann-like Domain"/>
    <property type="match status" value="1"/>
</dbReference>
<sequence>MKQWLETRQVLARLAEWQAAGVPCALATVIRVQGSAYRHEGAKLVVAASGEHVGNVSGGCLEADVREVALRVIRSGIAERREYCGSIDEIQAWDLGVGCEGVVELFIEPVHDAREAERAMLAAERAHVVETDLLSGVRRVYPLDARGEQSSGSDASTLRGDRFFDVLEPPPRLLVVSAGDDAVHLARLASSVGFRVVVADRRPGLLTRERFPLPIHLVEADAAQLAERIVLDADAFAVVMTHNFADDTDYLRALLRTPARYLGVLGPRQRTARILGILRNEGPVEHERVFGPVGLDIGTDGAEQVALSVVAEMLAVRSGRRPQSLRERQAPIHAAEPTPSASSSAPRS</sequence>
<feature type="compositionally biased region" description="Low complexity" evidence="1">
    <location>
        <begin position="334"/>
        <end position="348"/>
    </location>
</feature>
<feature type="domain" description="XdhC Rossmann" evidence="3">
    <location>
        <begin position="173"/>
        <end position="313"/>
    </location>
</feature>
<dbReference type="InterPro" id="IPR052698">
    <property type="entry name" value="MoCofactor_Util/Proc"/>
</dbReference>
<protein>
    <submittedName>
        <fullName evidence="5">XdhC family protein</fullName>
    </submittedName>
</protein>
<dbReference type="Pfam" id="PF02625">
    <property type="entry name" value="XdhC_CoxI"/>
    <property type="match status" value="1"/>
</dbReference>
<dbReference type="RefSeq" id="WP_367886117.1">
    <property type="nucleotide sequence ID" value="NZ_CP130612.1"/>
</dbReference>
<dbReference type="Pfam" id="PF13478">
    <property type="entry name" value="XdhC_C"/>
    <property type="match status" value="1"/>
</dbReference>
<evidence type="ECO:0000256" key="1">
    <source>
        <dbReference type="SAM" id="MobiDB-lite"/>
    </source>
</evidence>
<dbReference type="PANTHER" id="PTHR30388">
    <property type="entry name" value="ALDEHYDE OXIDOREDUCTASE MOLYBDENUM COFACTOR ASSEMBLY PROTEIN"/>
    <property type="match status" value="1"/>
</dbReference>
<reference evidence="5" key="1">
    <citation type="submission" date="2023-07" db="EMBL/GenBank/DDBJ databases">
        <authorList>
            <person name="Haufschild T."/>
            <person name="Kallscheuer N."/>
            <person name="Hammer J."/>
            <person name="Kohn T."/>
            <person name="Kabuu M."/>
            <person name="Jogler M."/>
            <person name="Wohfarth N."/>
            <person name="Heuer A."/>
            <person name="Rohde M."/>
            <person name="van Teeseling M.C.F."/>
            <person name="Jogler C."/>
        </authorList>
    </citation>
    <scope>NUCLEOTIDE SEQUENCE</scope>
    <source>
        <strain evidence="4">Strain 138</strain>
        <strain evidence="5">Strain 318</strain>
    </source>
</reference>
<accession>A0AA49Q5S5</accession>
<gene>
    <name evidence="4" type="ORF">Strain138_002574</name>
    <name evidence="5" type="ORF">Strain318_002574</name>
</gene>
<dbReference type="PANTHER" id="PTHR30388:SF6">
    <property type="entry name" value="XANTHINE DEHYDROGENASE SUBUNIT A-RELATED"/>
    <property type="match status" value="1"/>
</dbReference>
<evidence type="ECO:0000259" key="2">
    <source>
        <dbReference type="Pfam" id="PF02625"/>
    </source>
</evidence>
<keyword evidence="6" id="KW-1185">Reference proteome</keyword>
<organism evidence="5 6">
    <name type="scientific">Pseudogemmatithrix spongiicola</name>
    <dbReference type="NCBI Taxonomy" id="3062599"/>
    <lineage>
        <taxon>Bacteria</taxon>
        <taxon>Pseudomonadati</taxon>
        <taxon>Gemmatimonadota</taxon>
        <taxon>Gemmatimonadia</taxon>
        <taxon>Gemmatimonadales</taxon>
        <taxon>Gemmatimonadaceae</taxon>
        <taxon>Pseudogemmatithrix</taxon>
    </lineage>
</organism>
<dbReference type="Proteomes" id="UP001229955">
    <property type="component" value="Chromosome"/>
</dbReference>